<accession>A0A109K1U0</accession>
<evidence type="ECO:0000256" key="12">
    <source>
        <dbReference type="ARBA" id="ARBA00022982"/>
    </source>
</evidence>
<evidence type="ECO:0000256" key="17">
    <source>
        <dbReference type="ARBA" id="ARBA00023157"/>
    </source>
</evidence>
<keyword evidence="9" id="KW-0001">2Fe-2S</keyword>
<comment type="miscellaneous">
    <text evidence="19">The Rieske protein is a high potential 2Fe-2S protein.</text>
</comment>
<keyword evidence="6 19" id="KW-0813">Transport</keyword>
<dbReference type="Pfam" id="PF00355">
    <property type="entry name" value="Rieske"/>
    <property type="match status" value="1"/>
</dbReference>
<keyword evidence="8 19" id="KW-0812">Transmembrane</keyword>
<name>A0A109K1U0_9BRAD</name>
<evidence type="ECO:0000256" key="3">
    <source>
        <dbReference type="ARBA" id="ARBA00011649"/>
    </source>
</evidence>
<dbReference type="GO" id="GO:0008121">
    <property type="term" value="F:quinol-cytochrome-c reductase activity"/>
    <property type="evidence" value="ECO:0007669"/>
    <property type="project" value="UniProtKB-EC"/>
</dbReference>
<dbReference type="PANTHER" id="PTHR10134">
    <property type="entry name" value="CYTOCHROME B-C1 COMPLEX SUBUNIT RIESKE, MITOCHONDRIAL"/>
    <property type="match status" value="1"/>
</dbReference>
<evidence type="ECO:0000256" key="9">
    <source>
        <dbReference type="ARBA" id="ARBA00022714"/>
    </source>
</evidence>
<evidence type="ECO:0000256" key="14">
    <source>
        <dbReference type="ARBA" id="ARBA00023004"/>
    </source>
</evidence>
<organism evidence="22 23">
    <name type="scientific">Bradyrhizobium macuxiense</name>
    <dbReference type="NCBI Taxonomy" id="1755647"/>
    <lineage>
        <taxon>Bacteria</taxon>
        <taxon>Pseudomonadati</taxon>
        <taxon>Pseudomonadota</taxon>
        <taxon>Alphaproteobacteria</taxon>
        <taxon>Hyphomicrobiales</taxon>
        <taxon>Nitrobacteraceae</taxon>
        <taxon>Bradyrhizobium</taxon>
    </lineage>
</organism>
<dbReference type="InterPro" id="IPR036922">
    <property type="entry name" value="Rieske_2Fe-2S_sf"/>
</dbReference>
<dbReference type="InterPro" id="IPR005805">
    <property type="entry name" value="Rieske_Fe-S_prot_C"/>
</dbReference>
<keyword evidence="11" id="KW-1278">Translocase</keyword>
<evidence type="ECO:0000256" key="4">
    <source>
        <dbReference type="ARBA" id="ARBA00012951"/>
    </source>
</evidence>
<comment type="cofactor">
    <cofactor evidence="19">
        <name>[2Fe-2S] cluster</name>
        <dbReference type="ChEBI" id="CHEBI:190135"/>
    </cofactor>
    <text evidence="19">Binds 1 [2Fe-2S] cluster per subunit.</text>
</comment>
<dbReference type="EMBL" id="LNCU01000034">
    <property type="protein sequence ID" value="KWV59101.1"/>
    <property type="molecule type" value="Genomic_DNA"/>
</dbReference>
<evidence type="ECO:0000313" key="23">
    <source>
        <dbReference type="Proteomes" id="UP000057737"/>
    </source>
</evidence>
<evidence type="ECO:0000256" key="7">
    <source>
        <dbReference type="ARBA" id="ARBA00022475"/>
    </source>
</evidence>
<keyword evidence="13 19" id="KW-1133">Transmembrane helix</keyword>
<dbReference type="EC" id="7.1.1.8" evidence="4 19"/>
<evidence type="ECO:0000256" key="11">
    <source>
        <dbReference type="ARBA" id="ARBA00022967"/>
    </source>
</evidence>
<dbReference type="PRINTS" id="PR00162">
    <property type="entry name" value="RIESKE"/>
</dbReference>
<evidence type="ECO:0000256" key="20">
    <source>
        <dbReference type="RuleBase" id="RU004497"/>
    </source>
</evidence>
<evidence type="ECO:0000256" key="6">
    <source>
        <dbReference type="ARBA" id="ARBA00022448"/>
    </source>
</evidence>
<dbReference type="CDD" id="cd03470">
    <property type="entry name" value="Rieske_cytochrome_bc1"/>
    <property type="match status" value="1"/>
</dbReference>
<feature type="transmembrane region" description="Helical" evidence="19">
    <location>
        <begin position="21"/>
        <end position="42"/>
    </location>
</feature>
<dbReference type="Gene3D" id="2.102.10.10">
    <property type="entry name" value="Rieske [2Fe-2S] iron-sulphur domain"/>
    <property type="match status" value="1"/>
</dbReference>
<dbReference type="Gene3D" id="1.20.5.510">
    <property type="entry name" value="Single helix bin"/>
    <property type="match status" value="1"/>
</dbReference>
<dbReference type="InterPro" id="IPR006317">
    <property type="entry name" value="Ubiquinol_cyt_c_Rdtase_Fe-S-su"/>
</dbReference>
<dbReference type="GO" id="GO:0051537">
    <property type="term" value="F:2 iron, 2 sulfur cluster binding"/>
    <property type="evidence" value="ECO:0007669"/>
    <property type="project" value="UniProtKB-KW"/>
</dbReference>
<dbReference type="NCBIfam" id="TIGR01416">
    <property type="entry name" value="Rieske_proteo"/>
    <property type="match status" value="1"/>
</dbReference>
<evidence type="ECO:0000256" key="8">
    <source>
        <dbReference type="ARBA" id="ARBA00022692"/>
    </source>
</evidence>
<evidence type="ECO:0000256" key="18">
    <source>
        <dbReference type="ARBA" id="ARBA00029351"/>
    </source>
</evidence>
<keyword evidence="12 19" id="KW-0249">Electron transport</keyword>
<dbReference type="PROSITE" id="PS51296">
    <property type="entry name" value="RIESKE"/>
    <property type="match status" value="1"/>
</dbReference>
<keyword evidence="10" id="KW-0479">Metal-binding</keyword>
<evidence type="ECO:0000256" key="2">
    <source>
        <dbReference type="ARBA" id="ARBA00004162"/>
    </source>
</evidence>
<dbReference type="GO" id="GO:0046872">
    <property type="term" value="F:metal ion binding"/>
    <property type="evidence" value="ECO:0007669"/>
    <property type="project" value="UniProtKB-KW"/>
</dbReference>
<comment type="subcellular location">
    <subcellularLocation>
        <location evidence="2">Cell membrane</location>
        <topology evidence="2">Single-pass membrane protein</topology>
    </subcellularLocation>
</comment>
<comment type="function">
    <text evidence="1">Component of the ubiquinol-cytochrome c reductase complex (complex III or cytochrome b-c1 complex), which is a respiratory chain that generates an electrochemical potential coupled to ATP synthesis.</text>
</comment>
<keyword evidence="7" id="KW-1003">Cell membrane</keyword>
<dbReference type="Proteomes" id="UP000057737">
    <property type="component" value="Unassembled WGS sequence"/>
</dbReference>
<evidence type="ECO:0000313" key="22">
    <source>
        <dbReference type="EMBL" id="KWV59101.1"/>
    </source>
</evidence>
<dbReference type="Pfam" id="PF10399">
    <property type="entry name" value="UCR_Fe-S_N"/>
    <property type="match status" value="1"/>
</dbReference>
<keyword evidence="17" id="KW-1015">Disulfide bond</keyword>
<protein>
    <recommendedName>
        <fullName evidence="5 19">Ubiquinol-cytochrome c reductase iron-sulfur subunit</fullName>
        <ecNumber evidence="4 19">7.1.1.8</ecNumber>
    </recommendedName>
</protein>
<dbReference type="GO" id="GO:0005886">
    <property type="term" value="C:plasma membrane"/>
    <property type="evidence" value="ECO:0007669"/>
    <property type="project" value="UniProtKB-SubCell"/>
</dbReference>
<dbReference type="InterPro" id="IPR019470">
    <property type="entry name" value="Ubiq_cytC_Rdtase_Fe-S_su_TAT"/>
</dbReference>
<sequence length="217" mass="23467">MADSASSAISSTSDKASRRDFLYIATAAFGTVGAVVSIIPMITQMNPDASTLAAGGPVELDLSKVAPGQQVVLRWRTRPVFVTHRTPEAVQKLKDPALLSLLADPQSSELQQPTYVQNWHRSIKPEFGVVIGICTHLGCIPLYEPDPNATSPAANWPGGYFCPCHGSKYDLAGRVYHGVPAPYNLPVPPHHFPSDTMLRVGENPQSSDFDFASIRQI</sequence>
<feature type="domain" description="Rieske" evidence="21">
    <location>
        <begin position="94"/>
        <end position="199"/>
    </location>
</feature>
<evidence type="ECO:0000256" key="16">
    <source>
        <dbReference type="ARBA" id="ARBA00023136"/>
    </source>
</evidence>
<comment type="caution">
    <text evidence="22">The sequence shown here is derived from an EMBL/GenBank/DDBJ whole genome shotgun (WGS) entry which is preliminary data.</text>
</comment>
<evidence type="ECO:0000256" key="1">
    <source>
        <dbReference type="ARBA" id="ARBA00002444"/>
    </source>
</evidence>
<reference evidence="22 23" key="1">
    <citation type="submission" date="2015-11" db="EMBL/GenBank/DDBJ databases">
        <title>Draft Genome Sequence of the Strain BR 10303 (Bradyrhizobium sp.) isolated from nodules of Centrolobium paraense.</title>
        <authorList>
            <person name="Zelli J.E."/>
            <person name="Simoes-Araujo J.L."/>
            <person name="Barauna A.C."/>
            <person name="Silva K."/>
        </authorList>
    </citation>
    <scope>NUCLEOTIDE SEQUENCE [LARGE SCALE GENOMIC DNA]</scope>
    <source>
        <strain evidence="22 23">BR 10303</strain>
    </source>
</reference>
<dbReference type="SUPFAM" id="SSF50022">
    <property type="entry name" value="ISP domain"/>
    <property type="match status" value="1"/>
</dbReference>
<dbReference type="InterPro" id="IPR017941">
    <property type="entry name" value="Rieske_2Fe-2S"/>
</dbReference>
<dbReference type="OrthoDB" id="9767869at2"/>
<evidence type="ECO:0000256" key="13">
    <source>
        <dbReference type="ARBA" id="ARBA00022989"/>
    </source>
</evidence>
<evidence type="ECO:0000256" key="5">
    <source>
        <dbReference type="ARBA" id="ARBA00019816"/>
    </source>
</evidence>
<evidence type="ECO:0000256" key="19">
    <source>
        <dbReference type="RuleBase" id="RU004494"/>
    </source>
</evidence>
<evidence type="ECO:0000256" key="10">
    <source>
        <dbReference type="ARBA" id="ARBA00022723"/>
    </source>
</evidence>
<dbReference type="AlphaFoldDB" id="A0A109K1U0"/>
<dbReference type="InterPro" id="IPR014349">
    <property type="entry name" value="Rieske_Fe-S_prot"/>
</dbReference>
<evidence type="ECO:0000259" key="21">
    <source>
        <dbReference type="PROSITE" id="PS51296"/>
    </source>
</evidence>
<evidence type="ECO:0000256" key="15">
    <source>
        <dbReference type="ARBA" id="ARBA00023014"/>
    </source>
</evidence>
<keyword evidence="15" id="KW-0411">Iron-sulfur</keyword>
<comment type="catalytic activity">
    <reaction evidence="18 19">
        <text>a quinol + 2 Fe(III)-[cytochrome c](out) = a quinone + 2 Fe(II)-[cytochrome c](out) + 2 H(+)(out)</text>
        <dbReference type="Rhea" id="RHEA:11484"/>
        <dbReference type="Rhea" id="RHEA-COMP:10350"/>
        <dbReference type="Rhea" id="RHEA-COMP:14399"/>
        <dbReference type="ChEBI" id="CHEBI:15378"/>
        <dbReference type="ChEBI" id="CHEBI:24646"/>
        <dbReference type="ChEBI" id="CHEBI:29033"/>
        <dbReference type="ChEBI" id="CHEBI:29034"/>
        <dbReference type="ChEBI" id="CHEBI:132124"/>
        <dbReference type="EC" id="7.1.1.8"/>
    </reaction>
</comment>
<comment type="subunit">
    <text evidence="3 20">The main subunits of complex b-c1 are: cytochrome b, cytochrome c1 and the Rieske protein.</text>
</comment>
<keyword evidence="23" id="KW-1185">Reference proteome</keyword>
<dbReference type="RefSeq" id="WP_066502940.1">
    <property type="nucleotide sequence ID" value="NZ_LNCU01000034.1"/>
</dbReference>
<keyword evidence="16 19" id="KW-0472">Membrane</keyword>
<proteinExistence type="predicted"/>
<keyword evidence="14" id="KW-0408">Iron</keyword>
<gene>
    <name evidence="22" type="ORF">AS156_33155</name>
</gene>